<reference evidence="1 2" key="1">
    <citation type="submission" date="2012-04" db="EMBL/GenBank/DDBJ databases">
        <title>The Genome Sequence of Saprolegnia declina VS20.</title>
        <authorList>
            <consortium name="The Broad Institute Genome Sequencing Platform"/>
            <person name="Russ C."/>
            <person name="Nusbaum C."/>
            <person name="Tyler B."/>
            <person name="van West P."/>
            <person name="Dieguez-Uribeondo J."/>
            <person name="de Bruijn I."/>
            <person name="Tripathy S."/>
            <person name="Jiang R."/>
            <person name="Young S.K."/>
            <person name="Zeng Q."/>
            <person name="Gargeya S."/>
            <person name="Fitzgerald M."/>
            <person name="Haas B."/>
            <person name="Abouelleil A."/>
            <person name="Alvarado L."/>
            <person name="Arachchi H.M."/>
            <person name="Berlin A."/>
            <person name="Chapman S.B."/>
            <person name="Goldberg J."/>
            <person name="Griggs A."/>
            <person name="Gujja S."/>
            <person name="Hansen M."/>
            <person name="Howarth C."/>
            <person name="Imamovic A."/>
            <person name="Larimer J."/>
            <person name="McCowen C."/>
            <person name="Montmayeur A."/>
            <person name="Murphy C."/>
            <person name="Neiman D."/>
            <person name="Pearson M."/>
            <person name="Priest M."/>
            <person name="Roberts A."/>
            <person name="Saif S."/>
            <person name="Shea T."/>
            <person name="Sisk P."/>
            <person name="Sykes S."/>
            <person name="Wortman J."/>
            <person name="Nusbaum C."/>
            <person name="Birren B."/>
        </authorList>
    </citation>
    <scope>NUCLEOTIDE SEQUENCE [LARGE SCALE GENOMIC DNA]</scope>
    <source>
        <strain evidence="1 2">VS20</strain>
    </source>
</reference>
<dbReference type="RefSeq" id="XP_008618553.1">
    <property type="nucleotide sequence ID" value="XM_008620331.1"/>
</dbReference>
<dbReference type="EMBL" id="JH767200">
    <property type="protein sequence ID" value="EQC27939.1"/>
    <property type="molecule type" value="Genomic_DNA"/>
</dbReference>
<dbReference type="AlphaFoldDB" id="T0PR21"/>
<dbReference type="OMA" id="CAVSCRF"/>
<keyword evidence="2" id="KW-1185">Reference proteome</keyword>
<dbReference type="VEuPathDB" id="FungiDB:SDRG_14218"/>
<gene>
    <name evidence="1" type="ORF">SDRG_14218</name>
</gene>
<proteinExistence type="predicted"/>
<dbReference type="OrthoDB" id="68943at2759"/>
<dbReference type="GeneID" id="19954945"/>
<sequence length="596" mass="66456">MNECAVSCRFHVSYCSHDSVFQPKYTRYQKAGKVKVLRCFPHCCPRHVYYRYCGTPITVHTEMPHAPKPTTAYVSLLHLAPSLEAEWALGDVIDPVDVDRLTRDAGSSWYVGHQKLEQQNVVSSVFNQDLAAGWTYGWTSGRSQAVRDCQHHVKVYIFDVSATSWRVVAKVLSPGFKIETYRNATKATMSSTLSLPAQMASTSHLLSLSSKNMIAPESPRHVSSRTQLMANHLGILVLFLQLMPTECTSSEWSSRLLQHITGRPPTLDDAGSLFATSPETDNLSASSLQPLRALASSWLVHLFHPHNMGQYEAVVMAHRDCICDKAELTAAYNDCVHLLYRISETFFKTDAATCTGDFAKTIAHYCPFLEGALEAHLKREGYFKFHALVAHFREVALSATPQHEQKPTTSGISGDWVVCLAKSHLTPALALSVTAAAHWATLLSACHVIHCEHELLVQSKWKLYPSAPSHFILDNRPRVLRTFPNGESTMTGHGCTLDGDYVGYTSSDAVHVTCYRYNVEANEGYRVTFCLRARHDDALLVQLQSQRVVLPAINDVLLYMTARDRMALWSATQIEDVMHGELIYQDAKAAPGMVEL</sequence>
<evidence type="ECO:0000313" key="1">
    <source>
        <dbReference type="EMBL" id="EQC27939.1"/>
    </source>
</evidence>
<name>T0PR21_SAPDV</name>
<accession>T0PR21</accession>
<dbReference type="InParanoid" id="T0PR21"/>
<dbReference type="Proteomes" id="UP000030762">
    <property type="component" value="Unassembled WGS sequence"/>
</dbReference>
<evidence type="ECO:0000313" key="2">
    <source>
        <dbReference type="Proteomes" id="UP000030762"/>
    </source>
</evidence>
<protein>
    <submittedName>
        <fullName evidence="1">Uncharacterized protein</fullName>
    </submittedName>
</protein>
<organism evidence="1 2">
    <name type="scientific">Saprolegnia diclina (strain VS20)</name>
    <dbReference type="NCBI Taxonomy" id="1156394"/>
    <lineage>
        <taxon>Eukaryota</taxon>
        <taxon>Sar</taxon>
        <taxon>Stramenopiles</taxon>
        <taxon>Oomycota</taxon>
        <taxon>Saprolegniomycetes</taxon>
        <taxon>Saprolegniales</taxon>
        <taxon>Saprolegniaceae</taxon>
        <taxon>Saprolegnia</taxon>
    </lineage>
</organism>